<evidence type="ECO:0000256" key="1">
    <source>
        <dbReference type="SAM" id="Phobius"/>
    </source>
</evidence>
<sequence length="222" mass="25023">MSCASSAEQFLLLSKQFAAQYPQAELSRIAPIADPLLLREGEHAVIGEFAMTQKPWMPLKTFSGKVLLEPGADPLAGILAAMEPLGSGERLIAQLALRRAPEHWITRYIRKSVEHPLQGERDAILQGTRVPSSTNEMQKTLVFVGGLFVSLLGYRWYLAQAWTQLTLLLVIPLLLGIAFLWWKRIYARQEIYDMRLVTEKLSRQAFYTRLRVIAIGQQATST</sequence>
<keyword evidence="1" id="KW-0472">Membrane</keyword>
<evidence type="ECO:0000313" key="2">
    <source>
        <dbReference type="EMBL" id="GHO58469.1"/>
    </source>
</evidence>
<proteinExistence type="predicted"/>
<reference evidence="2 3" key="1">
    <citation type="journal article" date="2021" name="Int. J. Syst. Evol. Microbiol.">
        <title>Reticulibacter mediterranei gen. nov., sp. nov., within the new family Reticulibacteraceae fam. nov., and Ktedonospora formicarum gen. nov., sp. nov., Ktedonobacter robiniae sp. nov., Dictyobacter formicarum sp. nov. and Dictyobacter arantiisoli sp. nov., belonging to the class Ktedonobacteria.</title>
        <authorList>
            <person name="Yabe S."/>
            <person name="Zheng Y."/>
            <person name="Wang C.M."/>
            <person name="Sakai Y."/>
            <person name="Abe K."/>
            <person name="Yokota A."/>
            <person name="Donadio S."/>
            <person name="Cavaletti L."/>
            <person name="Monciardini P."/>
        </authorList>
    </citation>
    <scope>NUCLEOTIDE SEQUENCE [LARGE SCALE GENOMIC DNA]</scope>
    <source>
        <strain evidence="2 3">SOSP1-30</strain>
    </source>
</reference>
<keyword evidence="1" id="KW-0812">Transmembrane</keyword>
<dbReference type="RefSeq" id="WP_201374754.1">
    <property type="nucleotide sequence ID" value="NZ_BNJG01000003.1"/>
</dbReference>
<evidence type="ECO:0000313" key="3">
    <source>
        <dbReference type="Proteomes" id="UP000654345"/>
    </source>
</evidence>
<protein>
    <submittedName>
        <fullName evidence="2">Uncharacterized protein</fullName>
    </submittedName>
</protein>
<dbReference type="Proteomes" id="UP000654345">
    <property type="component" value="Unassembled WGS sequence"/>
</dbReference>
<gene>
    <name evidence="2" type="ORF">KSB_69440</name>
</gene>
<accession>A0ABQ3V031</accession>
<feature type="transmembrane region" description="Helical" evidence="1">
    <location>
        <begin position="164"/>
        <end position="182"/>
    </location>
</feature>
<name>A0ABQ3V031_9CHLR</name>
<feature type="transmembrane region" description="Helical" evidence="1">
    <location>
        <begin position="140"/>
        <end position="158"/>
    </location>
</feature>
<keyword evidence="1" id="KW-1133">Transmembrane helix</keyword>
<organism evidence="2 3">
    <name type="scientific">Ktedonobacter robiniae</name>
    <dbReference type="NCBI Taxonomy" id="2778365"/>
    <lineage>
        <taxon>Bacteria</taxon>
        <taxon>Bacillati</taxon>
        <taxon>Chloroflexota</taxon>
        <taxon>Ktedonobacteria</taxon>
        <taxon>Ktedonobacterales</taxon>
        <taxon>Ktedonobacteraceae</taxon>
        <taxon>Ktedonobacter</taxon>
    </lineage>
</organism>
<keyword evidence="3" id="KW-1185">Reference proteome</keyword>
<comment type="caution">
    <text evidence="2">The sequence shown here is derived from an EMBL/GenBank/DDBJ whole genome shotgun (WGS) entry which is preliminary data.</text>
</comment>
<dbReference type="EMBL" id="BNJG01000003">
    <property type="protein sequence ID" value="GHO58469.1"/>
    <property type="molecule type" value="Genomic_DNA"/>
</dbReference>